<feature type="region of interest" description="Disordered" evidence="1">
    <location>
        <begin position="58"/>
        <end position="88"/>
    </location>
</feature>
<name>A0A9P0K3X3_ACAOB</name>
<feature type="compositionally biased region" description="Polar residues" evidence="1">
    <location>
        <begin position="58"/>
        <end position="67"/>
    </location>
</feature>
<evidence type="ECO:0000313" key="2">
    <source>
        <dbReference type="EMBL" id="CAH1963778.1"/>
    </source>
</evidence>
<gene>
    <name evidence="2" type="ORF">ACAOBT_LOCUS5400</name>
</gene>
<evidence type="ECO:0000256" key="1">
    <source>
        <dbReference type="SAM" id="MobiDB-lite"/>
    </source>
</evidence>
<sequence>MIVVDENFDPLIAPSTLQSQSSNVVILKNLVFLNDDSSIGITHGAEEPLPLQDVTFTGQENSQQTETPPALTEKGTVRTRKPKTATKDKLQLKMEQALRNRYVRPGCGDLCKLERIKKINQERRVTLNNDFWKMDWALHKSFILSYCEKREVKRKTIKGPPSQRTMTNI</sequence>
<dbReference type="EMBL" id="CAKOFQ010006710">
    <property type="protein sequence ID" value="CAH1963778.1"/>
    <property type="molecule type" value="Genomic_DNA"/>
</dbReference>
<evidence type="ECO:0000313" key="3">
    <source>
        <dbReference type="Proteomes" id="UP001152888"/>
    </source>
</evidence>
<comment type="caution">
    <text evidence="2">The sequence shown here is derived from an EMBL/GenBank/DDBJ whole genome shotgun (WGS) entry which is preliminary data.</text>
</comment>
<accession>A0A9P0K3X3</accession>
<dbReference type="AlphaFoldDB" id="A0A9P0K3X3"/>
<reference evidence="2" key="1">
    <citation type="submission" date="2022-03" db="EMBL/GenBank/DDBJ databases">
        <authorList>
            <person name="Sayadi A."/>
        </authorList>
    </citation>
    <scope>NUCLEOTIDE SEQUENCE</scope>
</reference>
<proteinExistence type="predicted"/>
<organism evidence="2 3">
    <name type="scientific">Acanthoscelides obtectus</name>
    <name type="common">Bean weevil</name>
    <name type="synonym">Bruchus obtectus</name>
    <dbReference type="NCBI Taxonomy" id="200917"/>
    <lineage>
        <taxon>Eukaryota</taxon>
        <taxon>Metazoa</taxon>
        <taxon>Ecdysozoa</taxon>
        <taxon>Arthropoda</taxon>
        <taxon>Hexapoda</taxon>
        <taxon>Insecta</taxon>
        <taxon>Pterygota</taxon>
        <taxon>Neoptera</taxon>
        <taxon>Endopterygota</taxon>
        <taxon>Coleoptera</taxon>
        <taxon>Polyphaga</taxon>
        <taxon>Cucujiformia</taxon>
        <taxon>Chrysomeloidea</taxon>
        <taxon>Chrysomelidae</taxon>
        <taxon>Bruchinae</taxon>
        <taxon>Bruchini</taxon>
        <taxon>Acanthoscelides</taxon>
    </lineage>
</organism>
<keyword evidence="3" id="KW-1185">Reference proteome</keyword>
<dbReference type="Proteomes" id="UP001152888">
    <property type="component" value="Unassembled WGS sequence"/>
</dbReference>
<protein>
    <submittedName>
        <fullName evidence="2">Uncharacterized protein</fullName>
    </submittedName>
</protein>